<dbReference type="Proteomes" id="UP001642409">
    <property type="component" value="Unassembled WGS sequence"/>
</dbReference>
<accession>A0AA86RLP7</accession>
<dbReference type="EMBL" id="CATOUU010001139">
    <property type="protein sequence ID" value="CAI9974192.1"/>
    <property type="molecule type" value="Genomic_DNA"/>
</dbReference>
<organism evidence="1">
    <name type="scientific">Hexamita inflata</name>
    <dbReference type="NCBI Taxonomy" id="28002"/>
    <lineage>
        <taxon>Eukaryota</taxon>
        <taxon>Metamonada</taxon>
        <taxon>Diplomonadida</taxon>
        <taxon>Hexamitidae</taxon>
        <taxon>Hexamitinae</taxon>
        <taxon>Hexamita</taxon>
    </lineage>
</organism>
<evidence type="ECO:0000313" key="2">
    <source>
        <dbReference type="EMBL" id="CAL6071682.1"/>
    </source>
</evidence>
<proteinExistence type="predicted"/>
<protein>
    <submittedName>
        <fullName evidence="2">Hypothetical_protein</fullName>
    </submittedName>
</protein>
<dbReference type="EMBL" id="CAXDID020000291">
    <property type="protein sequence ID" value="CAL6071682.1"/>
    <property type="molecule type" value="Genomic_DNA"/>
</dbReference>
<gene>
    <name evidence="2" type="ORF">HINF_LOCUS55263</name>
    <name evidence="1" type="ORF">HINF_LOCUS61837</name>
</gene>
<evidence type="ECO:0000313" key="1">
    <source>
        <dbReference type="EMBL" id="CAI9974192.1"/>
    </source>
</evidence>
<sequence length="122" mass="14540">MLETECLERHILFSFFEHYAELQLNGKTIVFTRCLICKNSGHTDVYTHRDEDIKRLGMQGHLTSKKQVHKFTVNQIMEMYNSKTQKIFFTLMGLLKNQQMPQCRLLTKDYHFHMSYLMNTDG</sequence>
<reference evidence="1" key="1">
    <citation type="submission" date="2023-06" db="EMBL/GenBank/DDBJ databases">
        <authorList>
            <person name="Kurt Z."/>
        </authorList>
    </citation>
    <scope>NUCLEOTIDE SEQUENCE</scope>
</reference>
<keyword evidence="3" id="KW-1185">Reference proteome</keyword>
<evidence type="ECO:0000313" key="3">
    <source>
        <dbReference type="Proteomes" id="UP001642409"/>
    </source>
</evidence>
<dbReference type="AlphaFoldDB" id="A0AA86RLP7"/>
<comment type="caution">
    <text evidence="1">The sequence shown here is derived from an EMBL/GenBank/DDBJ whole genome shotgun (WGS) entry which is preliminary data.</text>
</comment>
<name>A0AA86RLP7_9EUKA</name>
<reference evidence="2 3" key="2">
    <citation type="submission" date="2024-07" db="EMBL/GenBank/DDBJ databases">
        <authorList>
            <person name="Akdeniz Z."/>
        </authorList>
    </citation>
    <scope>NUCLEOTIDE SEQUENCE [LARGE SCALE GENOMIC DNA]</scope>
</reference>